<dbReference type="InterPro" id="IPR053188">
    <property type="entry name" value="FkbM_Methyltransferase"/>
</dbReference>
<evidence type="ECO:0000259" key="1">
    <source>
        <dbReference type="Pfam" id="PF05050"/>
    </source>
</evidence>
<name>A0A3B0XLG4_9ZZZZ</name>
<evidence type="ECO:0000313" key="2">
    <source>
        <dbReference type="EMBL" id="VAW62689.1"/>
    </source>
</evidence>
<dbReference type="EMBL" id="UOFG01000179">
    <property type="protein sequence ID" value="VAW62689.1"/>
    <property type="molecule type" value="Genomic_DNA"/>
</dbReference>
<gene>
    <name evidence="2" type="ORF">MNBD_GAMMA11-226</name>
</gene>
<reference evidence="2" key="1">
    <citation type="submission" date="2018-06" db="EMBL/GenBank/DDBJ databases">
        <authorList>
            <person name="Zhirakovskaya E."/>
        </authorList>
    </citation>
    <scope>NUCLEOTIDE SEQUENCE</scope>
</reference>
<dbReference type="Gene3D" id="3.40.50.150">
    <property type="entry name" value="Vaccinia Virus protein VP39"/>
    <property type="match status" value="1"/>
</dbReference>
<dbReference type="PANTHER" id="PTHR36973">
    <property type="entry name" value="SLL1456 PROTEIN-RELATED"/>
    <property type="match status" value="1"/>
</dbReference>
<dbReference type="InterPro" id="IPR006342">
    <property type="entry name" value="FkbM_mtfrase"/>
</dbReference>
<proteinExistence type="predicted"/>
<dbReference type="GO" id="GO:0008171">
    <property type="term" value="F:O-methyltransferase activity"/>
    <property type="evidence" value="ECO:0007669"/>
    <property type="project" value="TreeGrafter"/>
</dbReference>
<organism evidence="2">
    <name type="scientific">hydrothermal vent metagenome</name>
    <dbReference type="NCBI Taxonomy" id="652676"/>
    <lineage>
        <taxon>unclassified sequences</taxon>
        <taxon>metagenomes</taxon>
        <taxon>ecological metagenomes</taxon>
    </lineage>
</organism>
<dbReference type="AlphaFoldDB" id="A0A3B0XLG4"/>
<dbReference type="Pfam" id="PF05050">
    <property type="entry name" value="Methyltransf_21"/>
    <property type="match status" value="1"/>
</dbReference>
<sequence>MSLYLKIHHYLIENEFTRKYQRRLMRWMKEKLGCPDAYGDLISIARTHSPEAVMDIGSFIGYTIVRFTDELDVPVFGFEPTPATFQILNKKYEKSDQVKVFNVALSESNCKTNFFCNKNMQTNSLLDNDEGNINSFSDATEHVDEVEIEAVTLDSWMENNCPEGNVVIKSDIQGAEGLLIKGGEKTFKNRVIAFYSEAQLYPMYKNQVSFSELDSKLSNLGFVIFNIYPCMHDKHGKAIQTDVLWINSSLYKQAH</sequence>
<dbReference type="PANTHER" id="PTHR36973:SF4">
    <property type="entry name" value="NODULATION PROTEIN"/>
    <property type="match status" value="1"/>
</dbReference>
<dbReference type="NCBIfam" id="TIGR01444">
    <property type="entry name" value="fkbM_fam"/>
    <property type="match status" value="1"/>
</dbReference>
<accession>A0A3B0XLG4</accession>
<feature type="domain" description="Methyltransferase FkbM" evidence="1">
    <location>
        <begin position="75"/>
        <end position="223"/>
    </location>
</feature>
<protein>
    <recommendedName>
        <fullName evidence="1">Methyltransferase FkbM domain-containing protein</fullName>
    </recommendedName>
</protein>
<dbReference type="SUPFAM" id="SSF53335">
    <property type="entry name" value="S-adenosyl-L-methionine-dependent methyltransferases"/>
    <property type="match status" value="1"/>
</dbReference>
<dbReference type="InterPro" id="IPR029063">
    <property type="entry name" value="SAM-dependent_MTases_sf"/>
</dbReference>